<proteinExistence type="inferred from homology"/>
<dbReference type="SUPFAM" id="SSF47928">
    <property type="entry name" value="N-terminal domain of the delta subunit of the F1F0-ATP synthase"/>
    <property type="match status" value="1"/>
</dbReference>
<evidence type="ECO:0000256" key="3">
    <source>
        <dbReference type="ARBA" id="ARBA00011648"/>
    </source>
</evidence>
<reference evidence="10" key="2">
    <citation type="submission" date="2025-08" db="UniProtKB">
        <authorList>
            <consortium name="RefSeq"/>
        </authorList>
    </citation>
    <scope>IDENTIFICATION</scope>
    <source>
        <tissue evidence="10">Leaf</tissue>
    </source>
</reference>
<evidence type="ECO:0000256" key="7">
    <source>
        <dbReference type="ARBA" id="ARBA00023136"/>
    </source>
</evidence>
<gene>
    <name evidence="10" type="primary">LOC110785737</name>
</gene>
<dbReference type="KEGG" id="soe:110785737"/>
<keyword evidence="9" id="KW-1185">Reference proteome</keyword>
<dbReference type="Pfam" id="PF00213">
    <property type="entry name" value="OSCP"/>
    <property type="match status" value="1"/>
</dbReference>
<dbReference type="InterPro" id="IPR026015">
    <property type="entry name" value="ATP_synth_OSCP/delta_N_sf"/>
</dbReference>
<sequence length="257" mass="27681">MAALQNPVALQSRTTTAVAALSTSSTTSTPKPFSLSFSSSTATFNPLRLKILTASKLTAKPRGGALGTRMVDSTASRYASALADVADVTGTLEATNSDVEKLIRIFSEEPVYYFFANPVISIDNKRSVLDEIITTSGLQPHTANFINILIDSERINLVKEILNEFEDVFNKITGTEVAVVTSVVKLENDHLAQIAKGVQKITGAKNVRIKTVIDPSLVAGFTIRYGNEGSKLVDMSVKKQLEEIAAQLEMDDVTLAV</sequence>
<evidence type="ECO:0000256" key="5">
    <source>
        <dbReference type="ARBA" id="ARBA00022781"/>
    </source>
</evidence>
<dbReference type="AlphaFoldDB" id="A0A9R0IB42"/>
<evidence type="ECO:0000256" key="4">
    <source>
        <dbReference type="ARBA" id="ARBA00022448"/>
    </source>
</evidence>
<dbReference type="PANTHER" id="PTHR11910">
    <property type="entry name" value="ATP SYNTHASE DELTA CHAIN"/>
    <property type="match status" value="1"/>
</dbReference>
<evidence type="ECO:0000313" key="9">
    <source>
        <dbReference type="Proteomes" id="UP000813463"/>
    </source>
</evidence>
<dbReference type="PROSITE" id="PS00389">
    <property type="entry name" value="ATPASE_DELTA"/>
    <property type="match status" value="1"/>
</dbReference>
<comment type="subcellular location">
    <subcellularLocation>
        <location evidence="1">Membrane</location>
    </subcellularLocation>
</comment>
<accession>A0A9R0IB42</accession>
<dbReference type="NCBIfam" id="TIGR01145">
    <property type="entry name" value="ATP_synt_delta"/>
    <property type="match status" value="1"/>
</dbReference>
<keyword evidence="6" id="KW-0406">Ion transport</keyword>
<dbReference type="HAMAP" id="MF_01416">
    <property type="entry name" value="ATP_synth_delta_bact"/>
    <property type="match status" value="1"/>
</dbReference>
<reference evidence="9" key="1">
    <citation type="journal article" date="2021" name="Nat. Commun.">
        <title>Genomic analyses provide insights into spinach domestication and the genetic basis of agronomic traits.</title>
        <authorList>
            <person name="Cai X."/>
            <person name="Sun X."/>
            <person name="Xu C."/>
            <person name="Sun H."/>
            <person name="Wang X."/>
            <person name="Ge C."/>
            <person name="Zhang Z."/>
            <person name="Wang Q."/>
            <person name="Fei Z."/>
            <person name="Jiao C."/>
            <person name="Wang Q."/>
        </authorList>
    </citation>
    <scope>NUCLEOTIDE SEQUENCE [LARGE SCALE GENOMIC DNA]</scope>
    <source>
        <strain evidence="9">cv. Varoflay</strain>
    </source>
</reference>
<dbReference type="Proteomes" id="UP000813463">
    <property type="component" value="Chromosome 1"/>
</dbReference>
<dbReference type="InterPro" id="IPR000711">
    <property type="entry name" value="ATPase_OSCP/dsu"/>
</dbReference>
<dbReference type="InterPro" id="IPR020781">
    <property type="entry name" value="ATPase_OSCP/d_CS"/>
</dbReference>
<dbReference type="Gene3D" id="1.10.520.20">
    <property type="entry name" value="N-terminal domain of the delta subunit of the F1F0-ATP synthase"/>
    <property type="match status" value="1"/>
</dbReference>
<evidence type="ECO:0000256" key="6">
    <source>
        <dbReference type="ARBA" id="ARBA00023065"/>
    </source>
</evidence>
<evidence type="ECO:0000256" key="1">
    <source>
        <dbReference type="ARBA" id="ARBA00004370"/>
    </source>
</evidence>
<dbReference type="GO" id="GO:0009772">
    <property type="term" value="P:photosynthetic electron transport in photosystem II"/>
    <property type="evidence" value="ECO:0000318"/>
    <property type="project" value="GO_Central"/>
</dbReference>
<dbReference type="GO" id="GO:0016020">
    <property type="term" value="C:membrane"/>
    <property type="evidence" value="ECO:0007669"/>
    <property type="project" value="UniProtKB-SubCell"/>
</dbReference>
<dbReference type="PRINTS" id="PR00125">
    <property type="entry name" value="ATPASEDELTA"/>
</dbReference>
<evidence type="ECO:0000313" key="10">
    <source>
        <dbReference type="RefSeq" id="XP_021845932.2"/>
    </source>
</evidence>
<evidence type="ECO:0000256" key="8">
    <source>
        <dbReference type="ARBA" id="ARBA00023310"/>
    </source>
</evidence>
<dbReference type="GO" id="GO:0046933">
    <property type="term" value="F:proton-transporting ATP synthase activity, rotational mechanism"/>
    <property type="evidence" value="ECO:0007669"/>
    <property type="project" value="InterPro"/>
</dbReference>
<organism evidence="9 10">
    <name type="scientific">Spinacia oleracea</name>
    <name type="common">Spinach</name>
    <dbReference type="NCBI Taxonomy" id="3562"/>
    <lineage>
        <taxon>Eukaryota</taxon>
        <taxon>Viridiplantae</taxon>
        <taxon>Streptophyta</taxon>
        <taxon>Embryophyta</taxon>
        <taxon>Tracheophyta</taxon>
        <taxon>Spermatophyta</taxon>
        <taxon>Magnoliopsida</taxon>
        <taxon>eudicotyledons</taxon>
        <taxon>Gunneridae</taxon>
        <taxon>Pentapetalae</taxon>
        <taxon>Caryophyllales</taxon>
        <taxon>Chenopodiaceae</taxon>
        <taxon>Chenopodioideae</taxon>
        <taxon>Anserineae</taxon>
        <taxon>Spinacia</taxon>
    </lineage>
</organism>
<dbReference type="RefSeq" id="XP_021845932.2">
    <property type="nucleotide sequence ID" value="XM_021990240.2"/>
</dbReference>
<name>A0A9R0IB42_SPIOL</name>
<dbReference type="GO" id="GO:0009773">
    <property type="term" value="P:photosynthetic electron transport in photosystem I"/>
    <property type="evidence" value="ECO:0000318"/>
    <property type="project" value="GO_Central"/>
</dbReference>
<keyword evidence="5" id="KW-0375">Hydrogen ion transport</keyword>
<comment type="similarity">
    <text evidence="2">Belongs to the ATPase delta chain family.</text>
</comment>
<keyword evidence="8" id="KW-0066">ATP synthesis</keyword>
<evidence type="ECO:0000256" key="2">
    <source>
        <dbReference type="ARBA" id="ARBA00007046"/>
    </source>
</evidence>
<comment type="subunit">
    <text evidence="3">F-type ATPases have 2 components, CF(1) - the catalytic core - and CF(0) - the membrane proton channel. CF(1) has five subunits: alpha(3), beta(3), gamma(1), delta(1), epsilon(1). CF(0) has three main subunits: a, b and c.</text>
</comment>
<keyword evidence="4" id="KW-0813">Transport</keyword>
<keyword evidence="7" id="KW-0472">Membrane</keyword>
<protein>
    <submittedName>
        <fullName evidence="10">ATP synthase delta chain, chloroplastic</fullName>
    </submittedName>
</protein>
<dbReference type="GeneID" id="110785737"/>
<dbReference type="GO" id="GO:0015986">
    <property type="term" value="P:proton motive force-driven ATP synthesis"/>
    <property type="evidence" value="ECO:0000318"/>
    <property type="project" value="GO_Central"/>
</dbReference>